<gene>
    <name evidence="1" type="ORF">ACEG17_04365</name>
</gene>
<reference evidence="1 2" key="1">
    <citation type="submission" date="2024-07" db="EMBL/GenBank/DDBJ databases">
        <authorList>
            <person name="Li X.-J."/>
            <person name="Wang X."/>
        </authorList>
    </citation>
    <scope>NUCLEOTIDE SEQUENCE [LARGE SCALE GENOMIC DNA]</scope>
    <source>
        <strain evidence="1 2">DSM 23441</strain>
    </source>
</reference>
<dbReference type="Proteomes" id="UP001571581">
    <property type="component" value="Unassembled WGS sequence"/>
</dbReference>
<protein>
    <submittedName>
        <fullName evidence="1">AbiH family protein</fullName>
    </submittedName>
</protein>
<dbReference type="RefSeq" id="WP_372582704.1">
    <property type="nucleotide sequence ID" value="NZ_JBGORW010000004.1"/>
</dbReference>
<evidence type="ECO:0000313" key="2">
    <source>
        <dbReference type="Proteomes" id="UP001571581"/>
    </source>
</evidence>
<evidence type="ECO:0000313" key="1">
    <source>
        <dbReference type="EMBL" id="MFA3799416.1"/>
    </source>
</evidence>
<sequence>MEELYILGNGFDLYLELETRYEDYFNSRKLDENFFKKLENIYKKNYQYRKNNKGKKVLVIVDNIGLRTEIEELYNKYKIENLFYLYLSFLKKENLNWNEVESNIKKFIIYTNESLKKTVENILENAEMNKLYIYILVSKIIILKKIDEIKNENENKRNDEEKREFNYLDFMMEQLNLFEKDFGNYIGSLELKEENKNRLINIFRTTCRKKIINFNYSIFLQDLIDKYKDIVFSEIEILRRIKPIESIVNIHGDFKNPIFGIDSHNSEEQFQNFTKTSRILNNDTVGNFELPKPGKLGTINFFGHSLSEADYSYFQSLFDYYDIYSSNIKLNFMYSEYDKNDLTRAKRETHNNVVKLMKNYGEKLENKDKGKNLLHKLLIENRIKLINVDKENKIIDNSNYSFN</sequence>
<proteinExistence type="predicted"/>
<dbReference type="Pfam" id="PF14253">
    <property type="entry name" value="AbiH"/>
    <property type="match status" value="1"/>
</dbReference>
<keyword evidence="2" id="KW-1185">Reference proteome</keyword>
<accession>A0ABV4S7Z1</accession>
<dbReference type="InterPro" id="IPR025935">
    <property type="entry name" value="AbiH"/>
</dbReference>
<dbReference type="EMBL" id="JBGORW010000004">
    <property type="protein sequence ID" value="MFA3799416.1"/>
    <property type="molecule type" value="Genomic_DNA"/>
</dbReference>
<comment type="caution">
    <text evidence="1">The sequence shown here is derived from an EMBL/GenBank/DDBJ whole genome shotgun (WGS) entry which is preliminary data.</text>
</comment>
<organism evidence="1 2">
    <name type="scientific">Leptotrichia hongkongensis</name>
    <dbReference type="NCBI Taxonomy" id="554406"/>
    <lineage>
        <taxon>Bacteria</taxon>
        <taxon>Fusobacteriati</taxon>
        <taxon>Fusobacteriota</taxon>
        <taxon>Fusobacteriia</taxon>
        <taxon>Fusobacteriales</taxon>
        <taxon>Leptotrichiaceae</taxon>
        <taxon>Leptotrichia</taxon>
    </lineage>
</organism>
<name>A0ABV4S7Z1_9FUSO</name>